<organism evidence="1 2">
    <name type="scientific">Streptomyces bambusae</name>
    <dbReference type="NCBI Taxonomy" id="1550616"/>
    <lineage>
        <taxon>Bacteria</taxon>
        <taxon>Bacillati</taxon>
        <taxon>Actinomycetota</taxon>
        <taxon>Actinomycetes</taxon>
        <taxon>Kitasatosporales</taxon>
        <taxon>Streptomycetaceae</taxon>
        <taxon>Streptomyces</taxon>
    </lineage>
</organism>
<dbReference type="PANTHER" id="PTHR42905:SF16">
    <property type="entry name" value="CARBOXYPHOSPHONOENOLPYRUVATE PHOSPHONOMUTASE-LIKE PROTEIN (AFU_ORTHOLOGUE AFUA_5G07230)"/>
    <property type="match status" value="1"/>
</dbReference>
<sequence length="274" mass="27583">MTTHVETSAARATRFAALHTPAAPLALANAWDVASARLVEAAGSPAVATTSAGVAWSLGSRDGDALARDRAVELVARVAGAVDVPVTADIERGFGADPAGVAETVSGVLAAGAVGINIEDGSSDPAEQVERLAAARAAADSAGIPLYINARIDTYLFGLGEPGPARLAETLSRAEAYLRAGASGIFVPGVFEPEVVAELARGIEAPLNILVGPGAPSVAELGALGVARVSLGSWVAEAAYAVVRRTTEELLAKGTYDAVAGALSYGELNGLFKN</sequence>
<keyword evidence="1" id="KW-0456">Lyase</keyword>
<dbReference type="InterPro" id="IPR015813">
    <property type="entry name" value="Pyrv/PenolPyrv_kinase-like_dom"/>
</dbReference>
<protein>
    <submittedName>
        <fullName evidence="1">Isocitrate lyase/phosphoenolpyruvate mutase family protein</fullName>
    </submittedName>
</protein>
<dbReference type="SUPFAM" id="SSF51621">
    <property type="entry name" value="Phosphoenolpyruvate/pyruvate domain"/>
    <property type="match status" value="1"/>
</dbReference>
<accession>A0ABS6Z2X8</accession>
<dbReference type="InterPro" id="IPR039556">
    <property type="entry name" value="ICL/PEPM"/>
</dbReference>
<dbReference type="EMBL" id="WTFF01000045">
    <property type="protein sequence ID" value="MBW5482108.1"/>
    <property type="molecule type" value="Genomic_DNA"/>
</dbReference>
<dbReference type="Proteomes" id="UP000812013">
    <property type="component" value="Unassembled WGS sequence"/>
</dbReference>
<dbReference type="Gene3D" id="3.20.20.60">
    <property type="entry name" value="Phosphoenolpyruvate-binding domains"/>
    <property type="match status" value="1"/>
</dbReference>
<dbReference type="PANTHER" id="PTHR42905">
    <property type="entry name" value="PHOSPHOENOLPYRUVATE CARBOXYLASE"/>
    <property type="match status" value="1"/>
</dbReference>
<comment type="caution">
    <text evidence="1">The sequence shown here is derived from an EMBL/GenBank/DDBJ whole genome shotgun (WGS) entry which is preliminary data.</text>
</comment>
<reference evidence="1 2" key="1">
    <citation type="submission" date="2019-12" db="EMBL/GenBank/DDBJ databases">
        <title>Genome sequence of Streptomyces bambusae.</title>
        <authorList>
            <person name="Bansal K."/>
            <person name="Choksket S."/>
            <person name="Korpole S."/>
            <person name="Patil P.B."/>
        </authorList>
    </citation>
    <scope>NUCLEOTIDE SEQUENCE [LARGE SCALE GENOMIC DNA]</scope>
    <source>
        <strain evidence="1 2">SK60</strain>
    </source>
</reference>
<keyword evidence="2" id="KW-1185">Reference proteome</keyword>
<dbReference type="RefSeq" id="WP_219666035.1">
    <property type="nucleotide sequence ID" value="NZ_WTFF01000045.1"/>
</dbReference>
<gene>
    <name evidence="1" type="ORF">GPJ59_09485</name>
</gene>
<proteinExistence type="predicted"/>
<dbReference type="Pfam" id="PF13714">
    <property type="entry name" value="PEP_mutase"/>
    <property type="match status" value="1"/>
</dbReference>
<name>A0ABS6Z2X8_9ACTN</name>
<evidence type="ECO:0000313" key="2">
    <source>
        <dbReference type="Proteomes" id="UP000812013"/>
    </source>
</evidence>
<dbReference type="CDD" id="cd00377">
    <property type="entry name" value="ICL_PEPM"/>
    <property type="match status" value="1"/>
</dbReference>
<dbReference type="InterPro" id="IPR040442">
    <property type="entry name" value="Pyrv_kinase-like_dom_sf"/>
</dbReference>
<dbReference type="GO" id="GO:0016829">
    <property type="term" value="F:lyase activity"/>
    <property type="evidence" value="ECO:0007669"/>
    <property type="project" value="UniProtKB-KW"/>
</dbReference>
<evidence type="ECO:0000313" key="1">
    <source>
        <dbReference type="EMBL" id="MBW5482108.1"/>
    </source>
</evidence>